<dbReference type="EMBL" id="JAGTJR010000003">
    <property type="protein sequence ID" value="KAH7062227.1"/>
    <property type="molecule type" value="Genomic_DNA"/>
</dbReference>
<feature type="compositionally biased region" description="Acidic residues" evidence="1">
    <location>
        <begin position="469"/>
        <end position="492"/>
    </location>
</feature>
<feature type="region of interest" description="Disordered" evidence="1">
    <location>
        <begin position="169"/>
        <end position="197"/>
    </location>
</feature>
<dbReference type="PANTHER" id="PTHR38119">
    <property type="entry name" value="BTB DOMAIN-CONTAINING PROTEIN-RELATED"/>
    <property type="match status" value="1"/>
</dbReference>
<evidence type="ECO:0000313" key="3">
    <source>
        <dbReference type="Proteomes" id="UP000774617"/>
    </source>
</evidence>
<feature type="region of interest" description="Disordered" evidence="1">
    <location>
        <begin position="450"/>
        <end position="492"/>
    </location>
</feature>
<comment type="caution">
    <text evidence="2">The sequence shown here is derived from an EMBL/GenBank/DDBJ whole genome shotgun (WGS) entry which is preliminary data.</text>
</comment>
<name>A0ABQ8GQE9_9PEZI</name>
<feature type="region of interest" description="Disordered" evidence="1">
    <location>
        <begin position="1"/>
        <end position="33"/>
    </location>
</feature>
<reference evidence="2 3" key="1">
    <citation type="journal article" date="2021" name="Nat. Commun.">
        <title>Genetic determinants of endophytism in the Arabidopsis root mycobiome.</title>
        <authorList>
            <person name="Mesny F."/>
            <person name="Miyauchi S."/>
            <person name="Thiergart T."/>
            <person name="Pickel B."/>
            <person name="Atanasova L."/>
            <person name="Karlsson M."/>
            <person name="Huettel B."/>
            <person name="Barry K.W."/>
            <person name="Haridas S."/>
            <person name="Chen C."/>
            <person name="Bauer D."/>
            <person name="Andreopoulos W."/>
            <person name="Pangilinan J."/>
            <person name="LaButti K."/>
            <person name="Riley R."/>
            <person name="Lipzen A."/>
            <person name="Clum A."/>
            <person name="Drula E."/>
            <person name="Henrissat B."/>
            <person name="Kohler A."/>
            <person name="Grigoriev I.V."/>
            <person name="Martin F.M."/>
            <person name="Hacquard S."/>
        </authorList>
    </citation>
    <scope>NUCLEOTIDE SEQUENCE [LARGE SCALE GENOMIC DNA]</scope>
    <source>
        <strain evidence="2 3">MPI-SDFR-AT-0080</strain>
    </source>
</reference>
<feature type="compositionally biased region" description="Acidic residues" evidence="1">
    <location>
        <begin position="178"/>
        <end position="192"/>
    </location>
</feature>
<protein>
    <submittedName>
        <fullName evidence="2">Uncharacterized protein</fullName>
    </submittedName>
</protein>
<sequence length="492" mass="55668">MGIYTEQHQHNMASSAHQTSPPPSPSPDSFPHFRQGDVQIILTPVEKLRLHSDVLRNGSTLLSTILTPDNAAVLAKKALADSTHVRFRLELVDVSKSLGESPGRLALIKDRTLTEPPTPQKLDANGHPIRSRDASRVSMYLSSHGADPALRPVLGAWKAVLGTMYGQEMHVQQQQQHDDDDDDDDDDGDDEEAGGRHDLGALIRSASTILDIVDYLGLRSNIFAPLELALLANEQALWQSIAAAPIAWAELGARLRSFPVWREAVVHVVGGWATWEEEERGALDGRVRALVEGKVEWYEGVKERLETRLLEYRHEKLRFAVGKEPGKGKKQHEPDVFYWQAQWLWSDWLARRFREGMGRRARDGGWRLYHLIWMGEWADPRTQKMVSPLTPSGMKVVTAIVDEMKAELKKMVASFMTSTLKLDQKEKLVERLTSSNIEFRSAPWYSRGLANKRKKKRQRVEDDLQLLPDENDKEEEEEEGGDDDNGDDGYLH</sequence>
<dbReference type="PANTHER" id="PTHR38119:SF2">
    <property type="entry name" value="TRANSCRIPTION FACTOR DOMAIN-CONTAINING PROTEIN"/>
    <property type="match status" value="1"/>
</dbReference>
<evidence type="ECO:0000313" key="2">
    <source>
        <dbReference type="EMBL" id="KAH7062227.1"/>
    </source>
</evidence>
<evidence type="ECO:0000256" key="1">
    <source>
        <dbReference type="SAM" id="MobiDB-lite"/>
    </source>
</evidence>
<accession>A0ABQ8GQE9</accession>
<dbReference type="Proteomes" id="UP000774617">
    <property type="component" value="Unassembled WGS sequence"/>
</dbReference>
<organism evidence="2 3">
    <name type="scientific">Macrophomina phaseolina</name>
    <dbReference type="NCBI Taxonomy" id="35725"/>
    <lineage>
        <taxon>Eukaryota</taxon>
        <taxon>Fungi</taxon>
        <taxon>Dikarya</taxon>
        <taxon>Ascomycota</taxon>
        <taxon>Pezizomycotina</taxon>
        <taxon>Dothideomycetes</taxon>
        <taxon>Dothideomycetes incertae sedis</taxon>
        <taxon>Botryosphaeriales</taxon>
        <taxon>Botryosphaeriaceae</taxon>
        <taxon>Macrophomina</taxon>
    </lineage>
</organism>
<gene>
    <name evidence="2" type="ORF">B0J12DRAFT_763273</name>
</gene>
<keyword evidence="3" id="KW-1185">Reference proteome</keyword>
<proteinExistence type="predicted"/>